<dbReference type="AlphaFoldDB" id="A0A5B8MPP2"/>
<dbReference type="FunFam" id="3.40.1490.10:FF:000002">
    <property type="entry name" value="Peptidyl-tRNA hydrolase 2, mitochondrial"/>
    <property type="match status" value="1"/>
</dbReference>
<evidence type="ECO:0000256" key="4">
    <source>
        <dbReference type="ARBA" id="ARBA00048707"/>
    </source>
</evidence>
<sequence>MASVLDKLVASDKSLTKVTAALVGAAALVSAAAAFTCGIYYGTTRKPRAKPRSKASNLDPEASYKMVLCVRMDLKMSKGKIAAQCCHACLGVWKKLWRRRDPVLRVWEECGQPKVTLQVPNEEAMLELYQRAKETGVPTYIVVDAGRTQVAPNSRTVMAVGPWNEKDVNSVTGKLKLL</sequence>
<dbReference type="SUPFAM" id="SSF102462">
    <property type="entry name" value="Peptidyl-tRNA hydrolase II"/>
    <property type="match status" value="1"/>
</dbReference>
<name>A0A5B8MPP2_9CHLO</name>
<keyword evidence="5" id="KW-1133">Transmembrane helix</keyword>
<keyword evidence="5" id="KW-0812">Transmembrane</keyword>
<dbReference type="PANTHER" id="PTHR12649:SF11">
    <property type="entry name" value="PEPTIDYL-TRNA HYDROLASE 2, MITOCHONDRIAL"/>
    <property type="match status" value="1"/>
</dbReference>
<evidence type="ECO:0000256" key="2">
    <source>
        <dbReference type="ARBA" id="ARBA00022801"/>
    </source>
</evidence>
<protein>
    <recommendedName>
        <fullName evidence="1">peptidyl-tRNA hydrolase</fullName>
        <ecNumber evidence="1">3.1.1.29</ecNumber>
    </recommendedName>
</protein>
<evidence type="ECO:0000256" key="5">
    <source>
        <dbReference type="SAM" id="Phobius"/>
    </source>
</evidence>
<comment type="catalytic activity">
    <reaction evidence="4">
        <text>an N-acyl-L-alpha-aminoacyl-tRNA + H2O = an N-acyl-L-amino acid + a tRNA + H(+)</text>
        <dbReference type="Rhea" id="RHEA:54448"/>
        <dbReference type="Rhea" id="RHEA-COMP:10123"/>
        <dbReference type="Rhea" id="RHEA-COMP:13883"/>
        <dbReference type="ChEBI" id="CHEBI:15377"/>
        <dbReference type="ChEBI" id="CHEBI:15378"/>
        <dbReference type="ChEBI" id="CHEBI:59874"/>
        <dbReference type="ChEBI" id="CHEBI:78442"/>
        <dbReference type="ChEBI" id="CHEBI:138191"/>
        <dbReference type="EC" id="3.1.1.29"/>
    </reaction>
</comment>
<dbReference type="Proteomes" id="UP000316726">
    <property type="component" value="Chromosome 7"/>
</dbReference>
<dbReference type="Pfam" id="PF01981">
    <property type="entry name" value="PTH2"/>
    <property type="match status" value="1"/>
</dbReference>
<dbReference type="InterPro" id="IPR002833">
    <property type="entry name" value="PTH2"/>
</dbReference>
<keyword evidence="2 6" id="KW-0378">Hydrolase</keyword>
<evidence type="ECO:0000313" key="6">
    <source>
        <dbReference type="EMBL" id="QDZ22301.1"/>
    </source>
</evidence>
<dbReference type="NCBIfam" id="TIGR00283">
    <property type="entry name" value="arch_pth2"/>
    <property type="match status" value="1"/>
</dbReference>
<dbReference type="EMBL" id="CP031040">
    <property type="protein sequence ID" value="QDZ22301.1"/>
    <property type="molecule type" value="Genomic_DNA"/>
</dbReference>
<dbReference type="EC" id="3.1.1.29" evidence="1"/>
<dbReference type="PANTHER" id="PTHR12649">
    <property type="entry name" value="PEPTIDYL-TRNA HYDROLASE 2"/>
    <property type="match status" value="1"/>
</dbReference>
<evidence type="ECO:0000256" key="1">
    <source>
        <dbReference type="ARBA" id="ARBA00013260"/>
    </source>
</evidence>
<dbReference type="GO" id="GO:0004045">
    <property type="term" value="F:peptidyl-tRNA hydrolase activity"/>
    <property type="evidence" value="ECO:0007669"/>
    <property type="project" value="UniProtKB-EC"/>
</dbReference>
<dbReference type="CDD" id="cd02430">
    <property type="entry name" value="PTH2"/>
    <property type="match status" value="1"/>
</dbReference>
<keyword evidence="5" id="KW-0472">Membrane</keyword>
<keyword evidence="7" id="KW-1185">Reference proteome</keyword>
<evidence type="ECO:0000313" key="7">
    <source>
        <dbReference type="Proteomes" id="UP000316726"/>
    </source>
</evidence>
<dbReference type="NCBIfam" id="NF003314">
    <property type="entry name" value="PRK04322.1"/>
    <property type="match status" value="1"/>
</dbReference>
<feature type="transmembrane region" description="Helical" evidence="5">
    <location>
        <begin position="20"/>
        <end position="42"/>
    </location>
</feature>
<dbReference type="STRING" id="1764295.A0A5B8MPP2"/>
<dbReference type="OrthoDB" id="1733656at2759"/>
<organism evidence="6 7">
    <name type="scientific">Chloropicon primus</name>
    <dbReference type="NCBI Taxonomy" id="1764295"/>
    <lineage>
        <taxon>Eukaryota</taxon>
        <taxon>Viridiplantae</taxon>
        <taxon>Chlorophyta</taxon>
        <taxon>Chloropicophyceae</taxon>
        <taxon>Chloropicales</taxon>
        <taxon>Chloropicaceae</taxon>
        <taxon>Chloropicon</taxon>
    </lineage>
</organism>
<evidence type="ECO:0000256" key="3">
    <source>
        <dbReference type="ARBA" id="ARBA00038050"/>
    </source>
</evidence>
<accession>A0A5B8MPP2</accession>
<dbReference type="GO" id="GO:0005829">
    <property type="term" value="C:cytosol"/>
    <property type="evidence" value="ECO:0007669"/>
    <property type="project" value="TreeGrafter"/>
</dbReference>
<dbReference type="Gene3D" id="3.40.1490.10">
    <property type="entry name" value="Bit1"/>
    <property type="match status" value="1"/>
</dbReference>
<comment type="similarity">
    <text evidence="3">Belongs to the PTH2 family.</text>
</comment>
<dbReference type="InterPro" id="IPR023476">
    <property type="entry name" value="Pep_tRNA_hydro_II_dom_sf"/>
</dbReference>
<reference evidence="6 7" key="1">
    <citation type="submission" date="2018-07" db="EMBL/GenBank/DDBJ databases">
        <title>The complete nuclear genome of the prasinophyte Chloropicon primus (CCMP1205).</title>
        <authorList>
            <person name="Pombert J.-F."/>
            <person name="Otis C."/>
            <person name="Turmel M."/>
            <person name="Lemieux C."/>
        </authorList>
    </citation>
    <scope>NUCLEOTIDE SEQUENCE [LARGE SCALE GENOMIC DNA]</scope>
    <source>
        <strain evidence="6 7">CCMP1205</strain>
    </source>
</reference>
<gene>
    <name evidence="6" type="ORF">A3770_07p48190</name>
</gene>
<proteinExistence type="inferred from homology"/>